<keyword evidence="2" id="KW-0238">DNA-binding</keyword>
<feature type="domain" description="Putative DNA-binding" evidence="1">
    <location>
        <begin position="5"/>
        <end position="84"/>
    </location>
</feature>
<dbReference type="InterPro" id="IPR018640">
    <property type="entry name" value="DUF2063"/>
</dbReference>
<proteinExistence type="predicted"/>
<evidence type="ECO:0000313" key="3">
    <source>
        <dbReference type="Proteomes" id="UP000236745"/>
    </source>
</evidence>
<dbReference type="Pfam" id="PF09836">
    <property type="entry name" value="DUF2063"/>
    <property type="match status" value="1"/>
</dbReference>
<evidence type="ECO:0000259" key="1">
    <source>
        <dbReference type="Pfam" id="PF09836"/>
    </source>
</evidence>
<organism evidence="2 3">
    <name type="scientific">Marinobacterium lutimaris</name>
    <dbReference type="NCBI Taxonomy" id="568106"/>
    <lineage>
        <taxon>Bacteria</taxon>
        <taxon>Pseudomonadati</taxon>
        <taxon>Pseudomonadota</taxon>
        <taxon>Gammaproteobacteria</taxon>
        <taxon>Oceanospirillales</taxon>
        <taxon>Oceanospirillaceae</taxon>
        <taxon>Marinobacterium</taxon>
    </lineage>
</organism>
<evidence type="ECO:0000313" key="2">
    <source>
        <dbReference type="EMBL" id="SEF87665.1"/>
    </source>
</evidence>
<gene>
    <name evidence="2" type="ORF">SAMN05444390_101759</name>
</gene>
<name>A0A1H5VJY8_9GAMM</name>
<sequence length="250" mass="27628">MQSEQQRLLAAIFAGAESGSFDPRGLAVYQRNLKATARRALAISFPTVEKLIGDDLFGYATDQLLAVEPPSSGDWGVWGAGFGKLLDQLPELDDYPYVGDCARLDFNVHLSNRAIDSYVDVTSLQLLGTTPIDQLGLRLSPELVWLVSDYPIVDIWKAHHSGSKSVSREALEAAKDKLSQGVGQTALIYRVGHRALVRDLSLAERHWLKYLQQGLSLSNALELIGHTEFRFDEWLPDAVQQNLISGVEPL</sequence>
<dbReference type="RefSeq" id="WP_104001721.1">
    <property type="nucleotide sequence ID" value="NZ_FNVQ01000001.1"/>
</dbReference>
<dbReference type="EMBL" id="FNVQ01000001">
    <property type="protein sequence ID" value="SEF87665.1"/>
    <property type="molecule type" value="Genomic_DNA"/>
</dbReference>
<dbReference type="Proteomes" id="UP000236745">
    <property type="component" value="Unassembled WGS sequence"/>
</dbReference>
<dbReference type="OrthoDB" id="4146344at2"/>
<keyword evidence="3" id="KW-1185">Reference proteome</keyword>
<dbReference type="AlphaFoldDB" id="A0A1H5VJY8"/>
<dbReference type="GO" id="GO:0003677">
    <property type="term" value="F:DNA binding"/>
    <property type="evidence" value="ECO:0007669"/>
    <property type="project" value="UniProtKB-KW"/>
</dbReference>
<reference evidence="2 3" key="1">
    <citation type="submission" date="2016-10" db="EMBL/GenBank/DDBJ databases">
        <authorList>
            <person name="de Groot N.N."/>
        </authorList>
    </citation>
    <scope>NUCLEOTIDE SEQUENCE [LARGE SCALE GENOMIC DNA]</scope>
    <source>
        <strain evidence="2 3">DSM 22012</strain>
    </source>
</reference>
<protein>
    <submittedName>
        <fullName evidence="2">Putative DNA-binding domain-containing protein</fullName>
    </submittedName>
</protein>
<accession>A0A1H5VJY8</accession>